<dbReference type="KEGG" id="bco:Bcell_0600"/>
<gene>
    <name evidence="2" type="ordered locus">Bcell_0600</name>
</gene>
<dbReference type="EMBL" id="CP002394">
    <property type="protein sequence ID" value="ADU28882.1"/>
    <property type="molecule type" value="Genomic_DNA"/>
</dbReference>
<dbReference type="AlphaFoldDB" id="E6TYE4"/>
<accession>E6TYE4</accession>
<dbReference type="Proteomes" id="UP000001401">
    <property type="component" value="Chromosome"/>
</dbReference>
<protein>
    <submittedName>
        <fullName evidence="2">Putative sensor histidine kinase</fullName>
    </submittedName>
</protein>
<keyword evidence="2" id="KW-0808">Transferase</keyword>
<dbReference type="STRING" id="649639.Bcell_0600"/>
<dbReference type="eggNOG" id="ENOG5030DJW">
    <property type="taxonomic scope" value="Bacteria"/>
</dbReference>
<keyword evidence="2" id="KW-0418">Kinase</keyword>
<dbReference type="GO" id="GO:0016301">
    <property type="term" value="F:kinase activity"/>
    <property type="evidence" value="ECO:0007669"/>
    <property type="project" value="UniProtKB-KW"/>
</dbReference>
<dbReference type="HOGENOM" id="CLU_2448414_0_0_9"/>
<feature type="transmembrane region" description="Helical" evidence="1">
    <location>
        <begin position="66"/>
        <end position="85"/>
    </location>
</feature>
<keyword evidence="1" id="KW-0812">Transmembrane</keyword>
<name>E6TYE4_EVAC2</name>
<sequence length="89" mass="9661" precursor="true">MKINALNPVLYITSLLLIIIPTIIVLASDTKFSSTFSYIVINSAIALIIIGMSLTALQKRREGETISYHVGGAIGLSIVLVIRLFEISL</sequence>
<evidence type="ECO:0000313" key="3">
    <source>
        <dbReference type="Proteomes" id="UP000001401"/>
    </source>
</evidence>
<feature type="transmembrane region" description="Helical" evidence="1">
    <location>
        <begin position="9"/>
        <end position="28"/>
    </location>
</feature>
<reference evidence="2 3" key="1">
    <citation type="submission" date="2010-12" db="EMBL/GenBank/DDBJ databases">
        <title>Complete sequence of Bacillus cellulosilyticus DSM 2522.</title>
        <authorList>
            <consortium name="US DOE Joint Genome Institute"/>
            <person name="Lucas S."/>
            <person name="Copeland A."/>
            <person name="Lapidus A."/>
            <person name="Cheng J.-F."/>
            <person name="Bruce D."/>
            <person name="Goodwin L."/>
            <person name="Pitluck S."/>
            <person name="Chertkov O."/>
            <person name="Detter J.C."/>
            <person name="Han C."/>
            <person name="Tapia R."/>
            <person name="Land M."/>
            <person name="Hauser L."/>
            <person name="Jeffries C."/>
            <person name="Kyrpides N."/>
            <person name="Ivanova N."/>
            <person name="Mikhailova N."/>
            <person name="Brumm P."/>
            <person name="Mead D."/>
            <person name="Woyke T."/>
        </authorList>
    </citation>
    <scope>NUCLEOTIDE SEQUENCE [LARGE SCALE GENOMIC DNA]</scope>
    <source>
        <strain evidence="3">ATCC 21833 / DSM 2522 / FERM P-1141 / JCM 9156 / N-4</strain>
    </source>
</reference>
<dbReference type="RefSeq" id="WP_013487223.1">
    <property type="nucleotide sequence ID" value="NC_014829.1"/>
</dbReference>
<keyword evidence="1" id="KW-1133">Transmembrane helix</keyword>
<evidence type="ECO:0000313" key="2">
    <source>
        <dbReference type="EMBL" id="ADU28882.1"/>
    </source>
</evidence>
<proteinExistence type="predicted"/>
<feature type="transmembrane region" description="Helical" evidence="1">
    <location>
        <begin position="34"/>
        <end position="54"/>
    </location>
</feature>
<evidence type="ECO:0000256" key="1">
    <source>
        <dbReference type="SAM" id="Phobius"/>
    </source>
</evidence>
<keyword evidence="1" id="KW-0472">Membrane</keyword>
<organism evidence="2 3">
    <name type="scientific">Evansella cellulosilytica (strain ATCC 21833 / DSM 2522 / FERM P-1141 / JCM 9156 / N-4)</name>
    <name type="common">Bacillus cellulosilyticus</name>
    <dbReference type="NCBI Taxonomy" id="649639"/>
    <lineage>
        <taxon>Bacteria</taxon>
        <taxon>Bacillati</taxon>
        <taxon>Bacillota</taxon>
        <taxon>Bacilli</taxon>
        <taxon>Bacillales</taxon>
        <taxon>Bacillaceae</taxon>
        <taxon>Evansella</taxon>
    </lineage>
</organism>
<keyword evidence="3" id="KW-1185">Reference proteome</keyword>